<evidence type="ECO:0000256" key="3">
    <source>
        <dbReference type="ARBA" id="ARBA00022989"/>
    </source>
</evidence>
<dbReference type="PANTHER" id="PTHR11827">
    <property type="entry name" value="SOLUTE CARRIER FAMILY 12, CATION COTRANSPORTERS"/>
    <property type="match status" value="1"/>
</dbReference>
<dbReference type="GO" id="GO:1990573">
    <property type="term" value="P:potassium ion import across plasma membrane"/>
    <property type="evidence" value="ECO:0007669"/>
    <property type="project" value="TreeGrafter"/>
</dbReference>
<keyword evidence="3" id="KW-1133">Transmembrane helix</keyword>
<dbReference type="Pfam" id="PF03522">
    <property type="entry name" value="SLC12"/>
    <property type="match status" value="1"/>
</dbReference>
<dbReference type="GO" id="GO:0055075">
    <property type="term" value="P:potassium ion homeostasis"/>
    <property type="evidence" value="ECO:0007669"/>
    <property type="project" value="TreeGrafter"/>
</dbReference>
<protein>
    <recommendedName>
        <fullName evidence="6">SLC12A transporter C-terminal domain-containing protein</fullName>
    </recommendedName>
</protein>
<organism evidence="7 8">
    <name type="scientific">Patiria miniata</name>
    <name type="common">Bat star</name>
    <name type="synonym">Asterina miniata</name>
    <dbReference type="NCBI Taxonomy" id="46514"/>
    <lineage>
        <taxon>Eukaryota</taxon>
        <taxon>Metazoa</taxon>
        <taxon>Echinodermata</taxon>
        <taxon>Eleutherozoa</taxon>
        <taxon>Asterozoa</taxon>
        <taxon>Asteroidea</taxon>
        <taxon>Valvatacea</taxon>
        <taxon>Valvatida</taxon>
        <taxon>Asterinidae</taxon>
        <taxon>Patiria</taxon>
    </lineage>
</organism>
<keyword evidence="2" id="KW-0812">Transmembrane</keyword>
<dbReference type="OrthoDB" id="2020542at2759"/>
<dbReference type="GO" id="GO:0055078">
    <property type="term" value="P:sodium ion homeostasis"/>
    <property type="evidence" value="ECO:0007669"/>
    <property type="project" value="TreeGrafter"/>
</dbReference>
<evidence type="ECO:0000256" key="2">
    <source>
        <dbReference type="ARBA" id="ARBA00022692"/>
    </source>
</evidence>
<name>A0A914BK93_PATMI</name>
<dbReference type="GO" id="GO:0008511">
    <property type="term" value="F:sodium:potassium:chloride symporter activity"/>
    <property type="evidence" value="ECO:0007669"/>
    <property type="project" value="TreeGrafter"/>
</dbReference>
<evidence type="ECO:0000256" key="5">
    <source>
        <dbReference type="SAM" id="MobiDB-lite"/>
    </source>
</evidence>
<dbReference type="AlphaFoldDB" id="A0A914BK93"/>
<dbReference type="GO" id="GO:0055064">
    <property type="term" value="P:chloride ion homeostasis"/>
    <property type="evidence" value="ECO:0007669"/>
    <property type="project" value="TreeGrafter"/>
</dbReference>
<dbReference type="EnsemblMetazoa" id="XM_038220408.1">
    <property type="protein sequence ID" value="XP_038076336.1"/>
    <property type="gene ID" value="LOC119744473"/>
</dbReference>
<accession>A0A914BK93</accession>
<dbReference type="GO" id="GO:0006884">
    <property type="term" value="P:cell volume homeostasis"/>
    <property type="evidence" value="ECO:0007669"/>
    <property type="project" value="TreeGrafter"/>
</dbReference>
<feature type="domain" description="SLC12A transporter C-terminal" evidence="6">
    <location>
        <begin position="10"/>
        <end position="82"/>
    </location>
</feature>
<dbReference type="EnsemblMetazoa" id="XM_038220407.1">
    <property type="protein sequence ID" value="XP_038076335.1"/>
    <property type="gene ID" value="LOC119744473"/>
</dbReference>
<proteinExistence type="predicted"/>
<dbReference type="GO" id="GO:0016020">
    <property type="term" value="C:membrane"/>
    <property type="evidence" value="ECO:0007669"/>
    <property type="project" value="UniProtKB-SubCell"/>
</dbReference>
<keyword evidence="8" id="KW-1185">Reference proteome</keyword>
<evidence type="ECO:0000256" key="1">
    <source>
        <dbReference type="ARBA" id="ARBA00004141"/>
    </source>
</evidence>
<reference evidence="7" key="1">
    <citation type="submission" date="2022-11" db="UniProtKB">
        <authorList>
            <consortium name="EnsemblMetazoa"/>
        </authorList>
    </citation>
    <scope>IDENTIFICATION</scope>
</reference>
<dbReference type="PANTHER" id="PTHR11827:SF103">
    <property type="entry name" value="SODIUM CHLORIDE COTRANSPORTER 69, ISOFORM E"/>
    <property type="match status" value="1"/>
</dbReference>
<evidence type="ECO:0000256" key="4">
    <source>
        <dbReference type="ARBA" id="ARBA00023136"/>
    </source>
</evidence>
<dbReference type="RefSeq" id="XP_038076335.1">
    <property type="nucleotide sequence ID" value="XM_038220407.1"/>
</dbReference>
<dbReference type="GeneID" id="119744473"/>
<dbReference type="InterPro" id="IPR004842">
    <property type="entry name" value="SLC12A_fam"/>
</dbReference>
<comment type="subcellular location">
    <subcellularLocation>
        <location evidence="1">Membrane</location>
        <topology evidence="1">Multi-pass membrane protein</topology>
    </subcellularLocation>
</comment>
<keyword evidence="4" id="KW-0472">Membrane</keyword>
<dbReference type="RefSeq" id="XP_038076336.1">
    <property type="nucleotide sequence ID" value="XM_038220408.1"/>
</dbReference>
<feature type="compositionally biased region" description="Basic residues" evidence="5">
    <location>
        <begin position="90"/>
        <end position="113"/>
    </location>
</feature>
<evidence type="ECO:0000313" key="7">
    <source>
        <dbReference type="EnsemblMetazoa" id="XP_038076335.1"/>
    </source>
</evidence>
<dbReference type="Proteomes" id="UP000887568">
    <property type="component" value="Unplaced"/>
</dbReference>
<feature type="region of interest" description="Disordered" evidence="5">
    <location>
        <begin position="69"/>
        <end position="113"/>
    </location>
</feature>
<sequence>MSTTTLVSYGLTLLIPHLITKKFNWERYKLGVFTTKGKMEQMDREKMNMADMLSKFCIDCSDVEVIPDLNKKPKGGEPETVQEAGCWVRKQGRSRKSFHGRSARKTSPHSKGR</sequence>
<evidence type="ECO:0000313" key="8">
    <source>
        <dbReference type="Proteomes" id="UP000887568"/>
    </source>
</evidence>
<evidence type="ECO:0000259" key="6">
    <source>
        <dbReference type="Pfam" id="PF03522"/>
    </source>
</evidence>
<dbReference type="InterPro" id="IPR018491">
    <property type="entry name" value="SLC12_C"/>
</dbReference>